<dbReference type="KEGG" id="mru:mru_1109"/>
<sequence length="102" mass="11973">MELTAEKRKELQEKVTTDINAILEKHELPYRMDGISVMKTSKGTSFLGNIRVHDPYKVKDVRKEVEDYFESYGNVTITSRDVVPCCELPYTYITFHIDYFNE</sequence>
<dbReference type="STRING" id="634498.mru_1109"/>
<dbReference type="AlphaFoldDB" id="D3E349"/>
<accession>D3E349</accession>
<reference evidence="1 2" key="1">
    <citation type="journal article" date="2010" name="PLoS ONE">
        <title>The genome sequence of the rumen methanogen Methanobrevibacter ruminantium reveals new possibilities for controlling ruminant methane emissions.</title>
        <authorList>
            <person name="Leahy S.C."/>
            <person name="Kelly W.J."/>
            <person name="Altermann E."/>
            <person name="Ronimus R.S."/>
            <person name="Yeoman C.J."/>
            <person name="Pacheco D.M."/>
            <person name="Li D."/>
            <person name="Kong Z."/>
            <person name="McTavish S."/>
            <person name="Sang C."/>
            <person name="Lambie S.C."/>
            <person name="Janssen P.H."/>
            <person name="Dey D."/>
            <person name="Attwood G.T."/>
        </authorList>
    </citation>
    <scope>NUCLEOTIDE SEQUENCE [LARGE SCALE GENOMIC DNA]</scope>
    <source>
        <strain evidence="2">ATCC 35063 / DSM 1093 / JCM 13430 / OCM 146 / M1</strain>
    </source>
</reference>
<dbReference type="PATRIC" id="fig|634498.28.peg.1112"/>
<evidence type="ECO:0000313" key="2">
    <source>
        <dbReference type="Proteomes" id="UP000008680"/>
    </source>
</evidence>
<dbReference type="EMBL" id="CP001719">
    <property type="protein sequence ID" value="ADC46960.1"/>
    <property type="molecule type" value="Genomic_DNA"/>
</dbReference>
<evidence type="ECO:0000313" key="1">
    <source>
        <dbReference type="EMBL" id="ADC46960.1"/>
    </source>
</evidence>
<dbReference type="RefSeq" id="WP_012955910.1">
    <property type="nucleotide sequence ID" value="NC_013790.1"/>
</dbReference>
<protein>
    <submittedName>
        <fullName evidence="1">Uncharacterized protein</fullName>
    </submittedName>
</protein>
<proteinExistence type="predicted"/>
<dbReference type="HOGENOM" id="CLU_181223_0_0_2"/>
<dbReference type="Proteomes" id="UP000008680">
    <property type="component" value="Chromosome"/>
</dbReference>
<keyword evidence="2" id="KW-1185">Reference proteome</keyword>
<gene>
    <name evidence="1" type="ordered locus">mru_1109</name>
</gene>
<name>D3E349_METRM</name>
<dbReference type="OrthoDB" id="76707at2157"/>
<organism evidence="1 2">
    <name type="scientific">Methanobrevibacter ruminantium (strain ATCC 35063 / DSM 1093 / JCM 13430 / OCM 146 / M1)</name>
    <name type="common">Methanobacterium ruminantium</name>
    <dbReference type="NCBI Taxonomy" id="634498"/>
    <lineage>
        <taxon>Archaea</taxon>
        <taxon>Methanobacteriati</taxon>
        <taxon>Methanobacteriota</taxon>
        <taxon>Methanomada group</taxon>
        <taxon>Methanobacteria</taxon>
        <taxon>Methanobacteriales</taxon>
        <taxon>Methanobacteriaceae</taxon>
        <taxon>Methanobrevibacter</taxon>
    </lineage>
</organism>
<dbReference type="GeneID" id="8770761"/>
<dbReference type="eggNOG" id="arCOG12646">
    <property type="taxonomic scope" value="Archaea"/>
</dbReference>